<evidence type="ECO:0000259" key="2">
    <source>
        <dbReference type="Pfam" id="PF00534"/>
    </source>
</evidence>
<dbReference type="InterPro" id="IPR001296">
    <property type="entry name" value="Glyco_trans_1"/>
</dbReference>
<name>A0ABV7PJY9_9BURK</name>
<evidence type="ECO:0000313" key="4">
    <source>
        <dbReference type="EMBL" id="MFC3459469.1"/>
    </source>
</evidence>
<dbReference type="Proteomes" id="UP001595665">
    <property type="component" value="Unassembled WGS sequence"/>
</dbReference>
<dbReference type="RefSeq" id="WP_379736033.1">
    <property type="nucleotide sequence ID" value="NZ_JBHRVV010000001.1"/>
</dbReference>
<organism evidence="4 5">
    <name type="scientific">Massilia haematophila</name>
    <dbReference type="NCBI Taxonomy" id="457923"/>
    <lineage>
        <taxon>Bacteria</taxon>
        <taxon>Pseudomonadati</taxon>
        <taxon>Pseudomonadota</taxon>
        <taxon>Betaproteobacteria</taxon>
        <taxon>Burkholderiales</taxon>
        <taxon>Oxalobacteraceae</taxon>
        <taxon>Telluria group</taxon>
        <taxon>Massilia</taxon>
    </lineage>
</organism>
<dbReference type="Pfam" id="PF13439">
    <property type="entry name" value="Glyco_transf_4"/>
    <property type="match status" value="1"/>
</dbReference>
<accession>A0ABV7PJY9</accession>
<evidence type="ECO:0000259" key="3">
    <source>
        <dbReference type="Pfam" id="PF13439"/>
    </source>
</evidence>
<protein>
    <submittedName>
        <fullName evidence="4">Glycosyltransferase family 4 protein</fullName>
    </submittedName>
</protein>
<dbReference type="SUPFAM" id="SSF53756">
    <property type="entry name" value="UDP-Glycosyltransferase/glycogen phosphorylase"/>
    <property type="match status" value="2"/>
</dbReference>
<dbReference type="CDD" id="cd03809">
    <property type="entry name" value="GT4_MtfB-like"/>
    <property type="match status" value="2"/>
</dbReference>
<dbReference type="PANTHER" id="PTHR46401:SF2">
    <property type="entry name" value="GLYCOSYLTRANSFERASE WBBK-RELATED"/>
    <property type="match status" value="1"/>
</dbReference>
<keyword evidence="5" id="KW-1185">Reference proteome</keyword>
<evidence type="ECO:0000313" key="5">
    <source>
        <dbReference type="Proteomes" id="UP001595665"/>
    </source>
</evidence>
<dbReference type="Gene3D" id="3.40.50.2000">
    <property type="entry name" value="Glycogen Phosphorylase B"/>
    <property type="match status" value="3"/>
</dbReference>
<feature type="domain" description="Glycosyl transferase family 1" evidence="2">
    <location>
        <begin position="225"/>
        <end position="373"/>
    </location>
</feature>
<dbReference type="InterPro" id="IPR028098">
    <property type="entry name" value="Glyco_trans_4-like_N"/>
</dbReference>
<gene>
    <name evidence="4" type="ORF">ACFOPH_14630</name>
</gene>
<evidence type="ECO:0000256" key="1">
    <source>
        <dbReference type="ARBA" id="ARBA00022679"/>
    </source>
</evidence>
<dbReference type="EMBL" id="JBHRVV010000001">
    <property type="protein sequence ID" value="MFC3459469.1"/>
    <property type="molecule type" value="Genomic_DNA"/>
</dbReference>
<comment type="caution">
    <text evidence="4">The sequence shown here is derived from an EMBL/GenBank/DDBJ whole genome shotgun (WGS) entry which is preliminary data.</text>
</comment>
<keyword evidence="1" id="KW-0808">Transferase</keyword>
<feature type="domain" description="Glycosyl transferase family 1" evidence="2">
    <location>
        <begin position="833"/>
        <end position="986"/>
    </location>
</feature>
<reference evidence="5" key="1">
    <citation type="journal article" date="2019" name="Int. J. Syst. Evol. Microbiol.">
        <title>The Global Catalogue of Microorganisms (GCM) 10K type strain sequencing project: providing services to taxonomists for standard genome sequencing and annotation.</title>
        <authorList>
            <consortium name="The Broad Institute Genomics Platform"/>
            <consortium name="The Broad Institute Genome Sequencing Center for Infectious Disease"/>
            <person name="Wu L."/>
            <person name="Ma J."/>
        </authorList>
    </citation>
    <scope>NUCLEOTIDE SEQUENCE [LARGE SCALE GENOMIC DNA]</scope>
    <source>
        <strain evidence="5">CCM 7480</strain>
    </source>
</reference>
<dbReference type="Pfam" id="PF00534">
    <property type="entry name" value="Glycos_transf_1"/>
    <property type="match status" value="2"/>
</dbReference>
<dbReference type="PANTHER" id="PTHR46401">
    <property type="entry name" value="GLYCOSYLTRANSFERASE WBBK-RELATED"/>
    <property type="match status" value="1"/>
</dbReference>
<feature type="domain" description="Glycosyltransferase subfamily 4-like N-terminal" evidence="3">
    <location>
        <begin position="18"/>
        <end position="195"/>
    </location>
</feature>
<proteinExistence type="predicted"/>
<sequence>MRLIFDLFPCQTDSRLRGIGRYTLSLAQAMAAERGAHELRLLANGLYPDTAASLRHAFGGLAPPGAYSCYTHPPLSAAGVDETRDEQIASALIHAAYQSVRADAVLCASPFEGWCERGMAAQPDGLLPQRLRVAVLYDLIPLLFPEQHLAPSPAYAAWYRRRLDNLQQADLLLAISEATRDDAIRLLGIAPERVVNIGAAADAHFRRLEDREAVDAAVRQLGIARPFVLYTGNGDYRKNLSGMLRAYALLTPATRRSHQLVVNQVGDLERFRTLMREAGLDEDEVVVTGRVDEDTLVSLYNACTVFVFPSLYEGFGLPVLEAMHCGAPVIAANNSSIPEVVGRADALFDSAEPAAIAASLERVLGDHAWRADLASHGLARARGFSWSDTARRAWSAIAQAYEDAHEQAGSAGLRVAVVHAAAPAGLAAATLDTLARQLDLSFVDAAELAQARPAERTRAALAARLNGFDAVLYLLAAEAMSPALVQLMRAAPGVLWLTGAPHVAAAHAPDPALLLRDAGLQGLHAWLAAGKAQPPGRSLHEALHGLVLDDAASVAALRQRHGMALPPRAPAEAGPGQQAALLAGMLDAAHQHSPRRVAACIAANMQGGRPALAAIDVLAAHAQANLMSGRAPRLLIDVTQLSETDALSGIQRVVRNVARELCLLEDDVPPIELVQLEHGVLRRAGTVAARLLGHPAGAVPGGAIDIHPGDLLFMIDSSWQRYPDFVPVFESVRRLGGRIVTVVYDLIPLRMPQFCGAGLVEVFKRWFDLAVRHSDMLLCISGAVRDDVAAYLDEHGMHPPHSLRLDYWRLGADIVPDSAGQAIRPEVAAMAADSASPLFLMVGTIEPRKGHVAVLDAFDALWNEGSQARLCLAGKEGWEVGTLMQRIRRHPELGRRLFFVERFTDAEINLCYSRAQALLAASVAEGYGLPIVEAAQHQVPVIASDIAVFREVAGAGAEYFPLGDQGALMALIRRFSLLPLPERQAMAARVEVLTWRDSARQAWRKLQQTFS</sequence>